<accession>A0A9D4KI87</accession>
<sequence length="56" mass="6634">MVDVPSPTCSQDAERFLGLVNYYRMLMPQYAGRSRALYEVVKDNEWEMTKMWLSLI</sequence>
<comment type="caution">
    <text evidence="1">The sequence shown here is derived from an EMBL/GenBank/DDBJ whole genome shotgun (WGS) entry which is preliminary data.</text>
</comment>
<dbReference type="Proteomes" id="UP000828390">
    <property type="component" value="Unassembled WGS sequence"/>
</dbReference>
<dbReference type="SUPFAM" id="SSF56672">
    <property type="entry name" value="DNA/RNA polymerases"/>
    <property type="match status" value="1"/>
</dbReference>
<name>A0A9D4KI87_DREPO</name>
<evidence type="ECO:0000313" key="2">
    <source>
        <dbReference type="Proteomes" id="UP000828390"/>
    </source>
</evidence>
<evidence type="ECO:0000313" key="1">
    <source>
        <dbReference type="EMBL" id="KAH3839964.1"/>
    </source>
</evidence>
<protein>
    <submittedName>
        <fullName evidence="1">Uncharacterized protein</fullName>
    </submittedName>
</protein>
<organism evidence="1 2">
    <name type="scientific">Dreissena polymorpha</name>
    <name type="common">Zebra mussel</name>
    <name type="synonym">Mytilus polymorpha</name>
    <dbReference type="NCBI Taxonomy" id="45954"/>
    <lineage>
        <taxon>Eukaryota</taxon>
        <taxon>Metazoa</taxon>
        <taxon>Spiralia</taxon>
        <taxon>Lophotrochozoa</taxon>
        <taxon>Mollusca</taxon>
        <taxon>Bivalvia</taxon>
        <taxon>Autobranchia</taxon>
        <taxon>Heteroconchia</taxon>
        <taxon>Euheterodonta</taxon>
        <taxon>Imparidentia</taxon>
        <taxon>Neoheterodontei</taxon>
        <taxon>Myida</taxon>
        <taxon>Dreissenoidea</taxon>
        <taxon>Dreissenidae</taxon>
        <taxon>Dreissena</taxon>
    </lineage>
</organism>
<dbReference type="Gene3D" id="3.30.70.270">
    <property type="match status" value="1"/>
</dbReference>
<proteinExistence type="predicted"/>
<keyword evidence="2" id="KW-1185">Reference proteome</keyword>
<dbReference type="InterPro" id="IPR043128">
    <property type="entry name" value="Rev_trsase/Diguanyl_cyclase"/>
</dbReference>
<dbReference type="AlphaFoldDB" id="A0A9D4KI87"/>
<gene>
    <name evidence="1" type="ORF">DPMN_113404</name>
</gene>
<dbReference type="InterPro" id="IPR043502">
    <property type="entry name" value="DNA/RNA_pol_sf"/>
</dbReference>
<reference evidence="1" key="1">
    <citation type="journal article" date="2019" name="bioRxiv">
        <title>The Genome of the Zebra Mussel, Dreissena polymorpha: A Resource for Invasive Species Research.</title>
        <authorList>
            <person name="McCartney M.A."/>
            <person name="Auch B."/>
            <person name="Kono T."/>
            <person name="Mallez S."/>
            <person name="Zhang Y."/>
            <person name="Obille A."/>
            <person name="Becker A."/>
            <person name="Abrahante J.E."/>
            <person name="Garbe J."/>
            <person name="Badalamenti J.P."/>
            <person name="Herman A."/>
            <person name="Mangelson H."/>
            <person name="Liachko I."/>
            <person name="Sullivan S."/>
            <person name="Sone E.D."/>
            <person name="Koren S."/>
            <person name="Silverstein K.A.T."/>
            <person name="Beckman K.B."/>
            <person name="Gohl D.M."/>
        </authorList>
    </citation>
    <scope>NUCLEOTIDE SEQUENCE</scope>
    <source>
        <strain evidence="1">Duluth1</strain>
        <tissue evidence="1">Whole animal</tissue>
    </source>
</reference>
<reference evidence="1" key="2">
    <citation type="submission" date="2020-11" db="EMBL/GenBank/DDBJ databases">
        <authorList>
            <person name="McCartney M.A."/>
            <person name="Auch B."/>
            <person name="Kono T."/>
            <person name="Mallez S."/>
            <person name="Becker A."/>
            <person name="Gohl D.M."/>
            <person name="Silverstein K.A.T."/>
            <person name="Koren S."/>
            <person name="Bechman K.B."/>
            <person name="Herman A."/>
            <person name="Abrahante J.E."/>
            <person name="Garbe J."/>
        </authorList>
    </citation>
    <scope>NUCLEOTIDE SEQUENCE</scope>
    <source>
        <strain evidence="1">Duluth1</strain>
        <tissue evidence="1">Whole animal</tissue>
    </source>
</reference>
<dbReference type="EMBL" id="JAIWYP010000004">
    <property type="protein sequence ID" value="KAH3839964.1"/>
    <property type="molecule type" value="Genomic_DNA"/>
</dbReference>